<dbReference type="Proteomes" id="UP000736583">
    <property type="component" value="Unassembled WGS sequence"/>
</dbReference>
<comment type="caution">
    <text evidence="2">The sequence shown here is derived from an EMBL/GenBank/DDBJ whole genome shotgun (WGS) entry which is preliminary data.</text>
</comment>
<dbReference type="InterPro" id="IPR005646">
    <property type="entry name" value="FapA"/>
</dbReference>
<dbReference type="SMART" id="SM01245">
    <property type="entry name" value="Jag_N"/>
    <property type="match status" value="1"/>
</dbReference>
<gene>
    <name evidence="2" type="ORF">KQI89_05045</name>
</gene>
<dbReference type="InterPro" id="IPR032782">
    <property type="entry name" value="KhpB_N"/>
</dbReference>
<sequence length="645" mass="71592">MVGKVYSASTLEKCLFQASKDLNIPQGDLIYTIIEEKKGLFSKKVVIKVTVKEKDKEPEQIEDKDGIIGIKDRKIYVLDPKEGGRPAKITPSEKVVIKVDGEEIKEEKFVLSSSNIEVTIPEDDTVPKRILDIKIFPDKMKAYGSTEFVPKKIYSLKDTIDKKILNIELKEENVYSPLYTYEEVKAALEKSGIVFGIKEEEIDKLINEKNQNNILLAEGLLPVDEEQDYIDFKYGQDINKFKEDKRGRIDYKSIGAVQAFKKGDVIAEKIKGKPGMEGKSVKGDTLSYKPAKPIVFRAADGCKLSDEGDKIISTIEGKPTFKNGTFYVKPVHEVLSDVDLKTGNIKFSGDIVIKGNVKEGMKIEGGSSVLIEGAIESSEIIGKGDIDIKGNILLSRVYGGGNDVLKLQYLNDLSTLLNALESMMTSVMEIKRFNLVNKDVADGEIIKALIDNKFKTLPKICANILRDSMLEDDINTEVVDILKEKIIGFGPLKIKHFSEIDDIISIVKRKIEILNNNLTLPVNVTLNYCQDSNIQSSGNIFFKGKGEYISNISSNNGVYFEEPGSIARGGTIKAKNEIRAKTVGSSGGVSTRLAVESKGHIYVEVAYQNTIFAFGEKESVLDVPSKDVHAYVDEDGDIIIDRLKL</sequence>
<dbReference type="Pfam" id="PF20250">
    <property type="entry name" value="FapA_N"/>
    <property type="match status" value="1"/>
</dbReference>
<dbReference type="PANTHER" id="PTHR38032:SF1">
    <property type="entry name" value="RNA-BINDING PROTEIN KHPB N-TERMINAL DOMAIN-CONTAINING PROTEIN"/>
    <property type="match status" value="1"/>
</dbReference>
<dbReference type="Pfam" id="PF03961">
    <property type="entry name" value="FapA"/>
    <property type="match status" value="1"/>
</dbReference>
<dbReference type="EMBL" id="JAHLQL010000001">
    <property type="protein sequence ID" value="MBU5591123.1"/>
    <property type="molecule type" value="Genomic_DNA"/>
</dbReference>
<protein>
    <submittedName>
        <fullName evidence="2">DUF342 domain-containing protein</fullName>
    </submittedName>
</protein>
<dbReference type="PANTHER" id="PTHR38032">
    <property type="entry name" value="POLYMERASE-RELATED"/>
    <property type="match status" value="1"/>
</dbReference>
<evidence type="ECO:0000259" key="1">
    <source>
        <dbReference type="SMART" id="SM01245"/>
    </source>
</evidence>
<evidence type="ECO:0000313" key="3">
    <source>
        <dbReference type="Proteomes" id="UP000736583"/>
    </source>
</evidence>
<dbReference type="InterPro" id="IPR046866">
    <property type="entry name" value="FapA_N"/>
</dbReference>
<evidence type="ECO:0000313" key="2">
    <source>
        <dbReference type="EMBL" id="MBU5591123.1"/>
    </source>
</evidence>
<dbReference type="InterPro" id="IPR046865">
    <property type="entry name" value="FapA_b_solenoid"/>
</dbReference>
<dbReference type="Pfam" id="PF14804">
    <property type="entry name" value="Jag_N"/>
    <property type="match status" value="1"/>
</dbReference>
<dbReference type="RefSeq" id="WP_216456151.1">
    <property type="nucleotide sequence ID" value="NZ_JAHLQL010000001.1"/>
</dbReference>
<organism evidence="2 3">
    <name type="scientific">Clostridium simiarum</name>
    <dbReference type="NCBI Taxonomy" id="2841506"/>
    <lineage>
        <taxon>Bacteria</taxon>
        <taxon>Bacillati</taxon>
        <taxon>Bacillota</taxon>
        <taxon>Clostridia</taxon>
        <taxon>Eubacteriales</taxon>
        <taxon>Clostridiaceae</taxon>
        <taxon>Clostridium</taxon>
    </lineage>
</organism>
<name>A0ABS6EYP4_9CLOT</name>
<feature type="domain" description="RNA-binding protein KhpB N-terminal" evidence="1">
    <location>
        <begin position="5"/>
        <end position="52"/>
    </location>
</feature>
<reference evidence="2 3" key="1">
    <citation type="submission" date="2021-06" db="EMBL/GenBank/DDBJ databases">
        <authorList>
            <person name="Sun Q."/>
            <person name="Li D."/>
        </authorList>
    </citation>
    <scope>NUCLEOTIDE SEQUENCE [LARGE SCALE GENOMIC DNA]</scope>
    <source>
        <strain evidence="2 3">MSJ-4</strain>
    </source>
</reference>
<proteinExistence type="predicted"/>
<accession>A0ABS6EYP4</accession>
<keyword evidence="3" id="KW-1185">Reference proteome</keyword>